<dbReference type="Proteomes" id="UP001165121">
    <property type="component" value="Unassembled WGS sequence"/>
</dbReference>
<name>A0A9W6Y506_9STRA</name>
<evidence type="ECO:0000313" key="2">
    <source>
        <dbReference type="EMBL" id="GMF53380.1"/>
    </source>
</evidence>
<feature type="region of interest" description="Disordered" evidence="1">
    <location>
        <begin position="119"/>
        <end position="198"/>
    </location>
</feature>
<comment type="caution">
    <text evidence="2">The sequence shown here is derived from an EMBL/GenBank/DDBJ whole genome shotgun (WGS) entry which is preliminary data.</text>
</comment>
<feature type="compositionally biased region" description="Polar residues" evidence="1">
    <location>
        <begin position="142"/>
        <end position="154"/>
    </location>
</feature>
<feature type="compositionally biased region" description="Low complexity" evidence="1">
    <location>
        <begin position="155"/>
        <end position="166"/>
    </location>
</feature>
<feature type="compositionally biased region" description="Basic and acidic residues" evidence="1">
    <location>
        <begin position="187"/>
        <end position="198"/>
    </location>
</feature>
<dbReference type="AlphaFoldDB" id="A0A9W6Y506"/>
<dbReference type="EMBL" id="BSXT01003269">
    <property type="protein sequence ID" value="GMF53380.1"/>
    <property type="molecule type" value="Genomic_DNA"/>
</dbReference>
<evidence type="ECO:0000256" key="1">
    <source>
        <dbReference type="SAM" id="MobiDB-lite"/>
    </source>
</evidence>
<gene>
    <name evidence="2" type="ORF">Pfra01_002205900</name>
</gene>
<evidence type="ECO:0000313" key="3">
    <source>
        <dbReference type="Proteomes" id="UP001165121"/>
    </source>
</evidence>
<sequence length="198" mass="21377">MLTRSESRKRACLQDPASGFGSVVSSSKRLKIERTDSIPRALLPDASTPTGGARWKVAAAVGIRPRTRPSMPTSDHLYRCEESVGGCEVTTAPGSPASSYASTLACWSTQTDYNSDCTRRLSQESPTRAVSTSSTLSSPVSDTNTQSSDRTLTQSLPVSPVLLPELPSDEWKPVSWPTYVNPLGSHDNPRDYKFSVVP</sequence>
<reference evidence="2" key="1">
    <citation type="submission" date="2023-04" db="EMBL/GenBank/DDBJ databases">
        <title>Phytophthora fragariaefolia NBRC 109709.</title>
        <authorList>
            <person name="Ichikawa N."/>
            <person name="Sato H."/>
            <person name="Tonouchi N."/>
        </authorList>
    </citation>
    <scope>NUCLEOTIDE SEQUENCE</scope>
    <source>
        <strain evidence="2">NBRC 109709</strain>
    </source>
</reference>
<keyword evidence="3" id="KW-1185">Reference proteome</keyword>
<feature type="compositionally biased region" description="Low complexity" evidence="1">
    <location>
        <begin position="130"/>
        <end position="141"/>
    </location>
</feature>
<feature type="region of interest" description="Disordered" evidence="1">
    <location>
        <begin position="1"/>
        <end position="25"/>
    </location>
</feature>
<organism evidence="2 3">
    <name type="scientific">Phytophthora fragariaefolia</name>
    <dbReference type="NCBI Taxonomy" id="1490495"/>
    <lineage>
        <taxon>Eukaryota</taxon>
        <taxon>Sar</taxon>
        <taxon>Stramenopiles</taxon>
        <taxon>Oomycota</taxon>
        <taxon>Peronosporomycetes</taxon>
        <taxon>Peronosporales</taxon>
        <taxon>Peronosporaceae</taxon>
        <taxon>Phytophthora</taxon>
    </lineage>
</organism>
<protein>
    <submittedName>
        <fullName evidence="2">Unnamed protein product</fullName>
    </submittedName>
</protein>
<proteinExistence type="predicted"/>
<accession>A0A9W6Y506</accession>